<keyword evidence="2" id="KW-0472">Membrane</keyword>
<evidence type="ECO:0000313" key="5">
    <source>
        <dbReference type="Proteomes" id="UP001596410"/>
    </source>
</evidence>
<evidence type="ECO:0000313" key="4">
    <source>
        <dbReference type="EMBL" id="MFC7063857.1"/>
    </source>
</evidence>
<gene>
    <name evidence="4" type="primary">cpaB</name>
    <name evidence="4" type="ORF">ACFQIC_18835</name>
</gene>
<keyword evidence="2" id="KW-1133">Transmembrane helix</keyword>
<dbReference type="NCBIfam" id="TIGR03177">
    <property type="entry name" value="pilus_cpaB"/>
    <property type="match status" value="1"/>
</dbReference>
<feature type="domain" description="Flp pilus assembly protein RcpC/CpaB" evidence="3">
    <location>
        <begin position="64"/>
        <end position="151"/>
    </location>
</feature>
<reference evidence="5" key="1">
    <citation type="journal article" date="2019" name="Int. J. Syst. Evol. Microbiol.">
        <title>The Global Catalogue of Microorganisms (GCM) 10K type strain sequencing project: providing services to taxonomists for standard genome sequencing and annotation.</title>
        <authorList>
            <consortium name="The Broad Institute Genomics Platform"/>
            <consortium name="The Broad Institute Genome Sequencing Center for Infectious Disease"/>
            <person name="Wu L."/>
            <person name="Ma J."/>
        </authorList>
    </citation>
    <scope>NUCLEOTIDE SEQUENCE [LARGE SCALE GENOMIC DNA]</scope>
    <source>
        <strain evidence="5">CGMCC 4.1621</strain>
    </source>
</reference>
<protein>
    <submittedName>
        <fullName evidence="4">Flp pilus assembly protein CpaB</fullName>
    </submittedName>
</protein>
<dbReference type="InterPro" id="IPR017592">
    <property type="entry name" value="Pilus_assmbl_Flp-typ_CpaB"/>
</dbReference>
<proteinExistence type="predicted"/>
<dbReference type="InterPro" id="IPR031571">
    <property type="entry name" value="RcpC_dom"/>
</dbReference>
<keyword evidence="5" id="KW-1185">Reference proteome</keyword>
<name>A0ABW2ETX2_9BACI</name>
<sequence length="190" mass="21382">MRTKKLWIWSILFGLCATAVLYLYLESYNTPEQAVNASEDSGQVKEKEPKEEESEEFSNEMIPIEEGKRAMSVQLSDPQGVGGFIKPGDYIDVVANLTVPEDSEDDQHDAGSLVLQNVKVLAIGHAADAEEESKRYQMVTVEVSPKEGLTLGFTTKYDLYMMLRAEGDDKKEKENLHIHEDQLHKGVFLK</sequence>
<evidence type="ECO:0000256" key="2">
    <source>
        <dbReference type="SAM" id="Phobius"/>
    </source>
</evidence>
<comment type="caution">
    <text evidence="4">The sequence shown here is derived from an EMBL/GenBank/DDBJ whole genome shotgun (WGS) entry which is preliminary data.</text>
</comment>
<dbReference type="Proteomes" id="UP001596410">
    <property type="component" value="Unassembled WGS sequence"/>
</dbReference>
<evidence type="ECO:0000259" key="3">
    <source>
        <dbReference type="Pfam" id="PF16976"/>
    </source>
</evidence>
<dbReference type="EMBL" id="JBHSZV010000061">
    <property type="protein sequence ID" value="MFC7063857.1"/>
    <property type="molecule type" value="Genomic_DNA"/>
</dbReference>
<keyword evidence="2" id="KW-0812">Transmembrane</keyword>
<dbReference type="Pfam" id="PF16976">
    <property type="entry name" value="RcpC"/>
    <property type="match status" value="1"/>
</dbReference>
<dbReference type="RefSeq" id="WP_204710684.1">
    <property type="nucleotide sequence ID" value="NZ_JBHSZV010000061.1"/>
</dbReference>
<accession>A0ABW2ETX2</accession>
<evidence type="ECO:0000256" key="1">
    <source>
        <dbReference type="SAM" id="MobiDB-lite"/>
    </source>
</evidence>
<organism evidence="4 5">
    <name type="scientific">Halobacillus seohaensis</name>
    <dbReference type="NCBI Taxonomy" id="447421"/>
    <lineage>
        <taxon>Bacteria</taxon>
        <taxon>Bacillati</taxon>
        <taxon>Bacillota</taxon>
        <taxon>Bacilli</taxon>
        <taxon>Bacillales</taxon>
        <taxon>Bacillaceae</taxon>
        <taxon>Halobacillus</taxon>
    </lineage>
</organism>
<feature type="region of interest" description="Disordered" evidence="1">
    <location>
        <begin position="34"/>
        <end position="58"/>
    </location>
</feature>
<feature type="transmembrane region" description="Helical" evidence="2">
    <location>
        <begin position="6"/>
        <end position="25"/>
    </location>
</feature>